<dbReference type="Gene3D" id="3.40.1350.10">
    <property type="match status" value="1"/>
</dbReference>
<dbReference type="EMBL" id="CP122566">
    <property type="protein sequence ID" value="WGH93472.1"/>
    <property type="molecule type" value="Genomic_DNA"/>
</dbReference>
<evidence type="ECO:0000256" key="2">
    <source>
        <dbReference type="HAMAP-Rule" id="MF_00048"/>
    </source>
</evidence>
<dbReference type="CDD" id="cd20736">
    <property type="entry name" value="PoNe_Nuclease"/>
    <property type="match status" value="1"/>
</dbReference>
<dbReference type="SUPFAM" id="SSF52980">
    <property type="entry name" value="Restriction endonuclease-like"/>
    <property type="match status" value="1"/>
</dbReference>
<reference evidence="4 5" key="1">
    <citation type="submission" date="2023-03" db="EMBL/GenBank/DDBJ databases">
        <title>Complete genome sequences of several Auritidibacter ignavus strains isolated from ear infections.</title>
        <authorList>
            <person name="Baehr T."/>
            <person name="Baumhoegger A.M."/>
        </authorList>
    </citation>
    <scope>NUCLEOTIDE SEQUENCE [LARGE SCALE GENOMIC DNA]</scope>
    <source>
        <strain evidence="4 5">BABAE-6</strain>
    </source>
</reference>
<evidence type="ECO:0000256" key="1">
    <source>
        <dbReference type="ARBA" id="ARBA00006738"/>
    </source>
</evidence>
<feature type="compositionally biased region" description="Polar residues" evidence="3">
    <location>
        <begin position="1"/>
        <end position="11"/>
    </location>
</feature>
<sequence>MRNSQTSQTQLDPKRHRDRRSFGTHGEELATQLLVKRGYTILERQWRSREGEIDIIAVAGGDLVAVEVKTRGGIGFGSAEQALTAYQLRRIQRALLSYRAQHPQLQYTPVRVDLLAITVGTQRQHEARLFQDVML</sequence>
<dbReference type="Pfam" id="PF02021">
    <property type="entry name" value="UPF0102"/>
    <property type="match status" value="1"/>
</dbReference>
<dbReference type="GO" id="GO:0003676">
    <property type="term" value="F:nucleic acid binding"/>
    <property type="evidence" value="ECO:0007669"/>
    <property type="project" value="InterPro"/>
</dbReference>
<gene>
    <name evidence="4" type="ORF">QDX21_01235</name>
</gene>
<keyword evidence="5" id="KW-1185">Reference proteome</keyword>
<name>A0AAJ6AIT2_9MICC</name>
<dbReference type="PANTHER" id="PTHR34039">
    <property type="entry name" value="UPF0102 PROTEIN YRAN"/>
    <property type="match status" value="1"/>
</dbReference>
<evidence type="ECO:0000313" key="5">
    <source>
        <dbReference type="Proteomes" id="UP001224674"/>
    </source>
</evidence>
<dbReference type="HAMAP" id="MF_00048">
    <property type="entry name" value="UPF0102"/>
    <property type="match status" value="1"/>
</dbReference>
<organism evidence="4 5">
    <name type="scientific">Auritidibacter ignavus</name>
    <dbReference type="NCBI Taxonomy" id="678932"/>
    <lineage>
        <taxon>Bacteria</taxon>
        <taxon>Bacillati</taxon>
        <taxon>Actinomycetota</taxon>
        <taxon>Actinomycetes</taxon>
        <taxon>Micrococcales</taxon>
        <taxon>Micrococcaceae</taxon>
        <taxon>Auritidibacter</taxon>
    </lineage>
</organism>
<dbReference type="InterPro" id="IPR003509">
    <property type="entry name" value="UPF0102_YraN-like"/>
</dbReference>
<accession>A0AAJ6AIT2</accession>
<dbReference type="RefSeq" id="WP_279674969.1">
    <property type="nucleotide sequence ID" value="NZ_CP122566.1"/>
</dbReference>
<evidence type="ECO:0000313" key="4">
    <source>
        <dbReference type="EMBL" id="WGH93472.1"/>
    </source>
</evidence>
<feature type="region of interest" description="Disordered" evidence="3">
    <location>
        <begin position="1"/>
        <end position="23"/>
    </location>
</feature>
<dbReference type="InterPro" id="IPR011335">
    <property type="entry name" value="Restrct_endonuc-II-like"/>
</dbReference>
<dbReference type="AlphaFoldDB" id="A0AAJ6AIT2"/>
<comment type="similarity">
    <text evidence="1 2">Belongs to the UPF0102 family.</text>
</comment>
<proteinExistence type="inferred from homology"/>
<evidence type="ECO:0000256" key="3">
    <source>
        <dbReference type="SAM" id="MobiDB-lite"/>
    </source>
</evidence>
<dbReference type="InterPro" id="IPR011856">
    <property type="entry name" value="tRNA_endonuc-like_dom_sf"/>
</dbReference>
<dbReference type="PANTHER" id="PTHR34039:SF1">
    <property type="entry name" value="UPF0102 PROTEIN YRAN"/>
    <property type="match status" value="1"/>
</dbReference>
<dbReference type="Proteomes" id="UP001224674">
    <property type="component" value="Chromosome"/>
</dbReference>
<protein>
    <recommendedName>
        <fullName evidence="2">UPF0102 protein QDX21_01235</fullName>
    </recommendedName>
</protein>